<evidence type="ECO:0000259" key="8">
    <source>
        <dbReference type="Pfam" id="PF00999"/>
    </source>
</evidence>
<reference evidence="9 10" key="1">
    <citation type="journal article" date="2023" name="bioRxiv">
        <title>Conserved and derived expression patterns and positive selection on dental genes reveal complex evolutionary context of ever-growing rodent molars.</title>
        <authorList>
            <person name="Calamari Z.T."/>
            <person name="Song A."/>
            <person name="Cohen E."/>
            <person name="Akter M."/>
            <person name="Roy R.D."/>
            <person name="Hallikas O."/>
            <person name="Christensen M.M."/>
            <person name="Li P."/>
            <person name="Marangoni P."/>
            <person name="Jernvall J."/>
            <person name="Klein O.D."/>
        </authorList>
    </citation>
    <scope>NUCLEOTIDE SEQUENCE [LARGE SCALE GENOMIC DNA]</scope>
    <source>
        <strain evidence="9">V071</strain>
    </source>
</reference>
<comment type="similarity">
    <text evidence="2">Belongs to the monovalent cation:proton antiporter 1 (CPA1) transporter (TC 2.A.36) family.</text>
</comment>
<protein>
    <recommendedName>
        <fullName evidence="8">Cation/H+ exchanger transmembrane domain-containing protein</fullName>
    </recommendedName>
</protein>
<feature type="domain" description="Cation/H+ exchanger transmembrane" evidence="8">
    <location>
        <begin position="210"/>
        <end position="484"/>
    </location>
</feature>
<organism evidence="9 10">
    <name type="scientific">Myodes glareolus</name>
    <name type="common">Bank vole</name>
    <name type="synonym">Clethrionomys glareolus</name>
    <dbReference type="NCBI Taxonomy" id="447135"/>
    <lineage>
        <taxon>Eukaryota</taxon>
        <taxon>Metazoa</taxon>
        <taxon>Chordata</taxon>
        <taxon>Craniata</taxon>
        <taxon>Vertebrata</taxon>
        <taxon>Euteleostomi</taxon>
        <taxon>Mammalia</taxon>
        <taxon>Eutheria</taxon>
        <taxon>Euarchontoglires</taxon>
        <taxon>Glires</taxon>
        <taxon>Rodentia</taxon>
        <taxon>Myomorpha</taxon>
        <taxon>Muroidea</taxon>
        <taxon>Cricetidae</taxon>
        <taxon>Arvicolinae</taxon>
        <taxon>Myodes</taxon>
    </lineage>
</organism>
<dbReference type="InterPro" id="IPR051843">
    <property type="entry name" value="CPA1_transporter"/>
</dbReference>
<sequence>MEDEDKTVGGQDSKPSTGTSHTASEHQGPQEERIMNLKGVDGNEPTEDSNLLNSGEKKSPELATESGHLQSLRRMLTCPPHGSLGKVITNGTMVVLLWAVVWSVTGPECLPGGNLFGILVLFYCAVAGGKVFGLIRLPTLPPLPPLLVNVFISVKCGSYANTVKRYSVFISVSCGPYVNTVKRYSVFISVKCGSYANTVKRYSRTASDTRLLSFVIGAVSPAVVVPSMLLLQEGGYGVEKGVPTLLMAAGSFDDILAITGFNTCLGVAFSTGSTVFNIFRGILEVVIGVATGSFLGFFVQYFPSSDQDNLVWKRAFLVLGFAVLAVFSSVYFGFPGSGGLCTLVMAFLAGMRWSDKKSEVEKIISVTWDIFQPLLFGLIGAEVSIASLRPETVGLCVTTLGIAVLIRILTTFLMVCFAGFNIKEKIFISFAWLPKATVQAAIGSVALDTARVHGEKQLEAYGLDVLTVAFLAILITAPIGSLLIGLLGPRLLQKFEHQNEEEVPGETSAHIQRQGKETVECSG</sequence>
<dbReference type="Pfam" id="PF00999">
    <property type="entry name" value="Na_H_Exchanger"/>
    <property type="match status" value="1"/>
</dbReference>
<evidence type="ECO:0000256" key="2">
    <source>
        <dbReference type="ARBA" id="ARBA00007367"/>
    </source>
</evidence>
<dbReference type="Gene3D" id="1.20.1530.20">
    <property type="match status" value="1"/>
</dbReference>
<dbReference type="Proteomes" id="UP001488838">
    <property type="component" value="Unassembled WGS sequence"/>
</dbReference>
<feature type="compositionally biased region" description="Polar residues" evidence="6">
    <location>
        <begin position="13"/>
        <end position="27"/>
    </location>
</feature>
<evidence type="ECO:0000256" key="5">
    <source>
        <dbReference type="ARBA" id="ARBA00023136"/>
    </source>
</evidence>
<keyword evidence="4 7" id="KW-1133">Transmembrane helix</keyword>
<dbReference type="PANTHER" id="PTHR31102">
    <property type="match status" value="1"/>
</dbReference>
<feature type="region of interest" description="Disordered" evidence="6">
    <location>
        <begin position="501"/>
        <end position="523"/>
    </location>
</feature>
<dbReference type="GO" id="GO:1902600">
    <property type="term" value="P:proton transmembrane transport"/>
    <property type="evidence" value="ECO:0007669"/>
    <property type="project" value="InterPro"/>
</dbReference>
<name>A0AAW0IYS7_MYOGA</name>
<evidence type="ECO:0000256" key="4">
    <source>
        <dbReference type="ARBA" id="ARBA00022989"/>
    </source>
</evidence>
<dbReference type="EMBL" id="JBBHLL010000081">
    <property type="protein sequence ID" value="KAK7819388.1"/>
    <property type="molecule type" value="Genomic_DNA"/>
</dbReference>
<proteinExistence type="inferred from homology"/>
<evidence type="ECO:0000313" key="9">
    <source>
        <dbReference type="EMBL" id="KAK7819388.1"/>
    </source>
</evidence>
<feature type="region of interest" description="Disordered" evidence="6">
    <location>
        <begin position="1"/>
        <end position="66"/>
    </location>
</feature>
<keyword evidence="5 7" id="KW-0472">Membrane</keyword>
<feature type="transmembrane region" description="Helical" evidence="7">
    <location>
        <begin position="281"/>
        <end position="303"/>
    </location>
</feature>
<evidence type="ECO:0000256" key="7">
    <source>
        <dbReference type="SAM" id="Phobius"/>
    </source>
</evidence>
<evidence type="ECO:0000256" key="3">
    <source>
        <dbReference type="ARBA" id="ARBA00022692"/>
    </source>
</evidence>
<comment type="caution">
    <text evidence="9">The sequence shown here is derived from an EMBL/GenBank/DDBJ whole genome shotgun (WGS) entry which is preliminary data.</text>
</comment>
<feature type="transmembrane region" description="Helical" evidence="7">
    <location>
        <begin position="115"/>
        <end position="135"/>
    </location>
</feature>
<feature type="compositionally biased region" description="Basic and acidic residues" evidence="6">
    <location>
        <begin position="514"/>
        <end position="523"/>
    </location>
</feature>
<feature type="transmembrane region" description="Helical" evidence="7">
    <location>
        <begin position="211"/>
        <end position="232"/>
    </location>
</feature>
<dbReference type="InterPro" id="IPR006153">
    <property type="entry name" value="Cation/H_exchanger_TM"/>
</dbReference>
<feature type="transmembrane region" description="Helical" evidence="7">
    <location>
        <begin position="315"/>
        <end position="348"/>
    </location>
</feature>
<feature type="transmembrane region" description="Helical" evidence="7">
    <location>
        <begin position="368"/>
        <end position="388"/>
    </location>
</feature>
<keyword evidence="10" id="KW-1185">Reference proteome</keyword>
<feature type="transmembrane region" description="Helical" evidence="7">
    <location>
        <begin position="467"/>
        <end position="488"/>
    </location>
</feature>
<accession>A0AAW0IYS7</accession>
<feature type="transmembrane region" description="Helical" evidence="7">
    <location>
        <begin position="244"/>
        <end position="269"/>
    </location>
</feature>
<evidence type="ECO:0000313" key="10">
    <source>
        <dbReference type="Proteomes" id="UP001488838"/>
    </source>
</evidence>
<dbReference type="PANTHER" id="PTHR31102:SF14">
    <property type="entry name" value="SODIUM_HYDROGEN EXCHANGER 9B2"/>
    <property type="match status" value="1"/>
</dbReference>
<feature type="transmembrane region" description="Helical" evidence="7">
    <location>
        <begin position="83"/>
        <end position="103"/>
    </location>
</feature>
<feature type="transmembrane region" description="Helical" evidence="7">
    <location>
        <begin position="400"/>
        <end position="420"/>
    </location>
</feature>
<gene>
    <name evidence="9" type="ORF">U0070_025416</name>
</gene>
<dbReference type="GO" id="GO:0016020">
    <property type="term" value="C:membrane"/>
    <property type="evidence" value="ECO:0007669"/>
    <property type="project" value="UniProtKB-SubCell"/>
</dbReference>
<keyword evidence="3 7" id="KW-0812">Transmembrane</keyword>
<comment type="subcellular location">
    <subcellularLocation>
        <location evidence="1">Membrane</location>
        <topology evidence="1">Multi-pass membrane protein</topology>
    </subcellularLocation>
</comment>
<dbReference type="AlphaFoldDB" id="A0AAW0IYS7"/>
<evidence type="ECO:0000256" key="1">
    <source>
        <dbReference type="ARBA" id="ARBA00004141"/>
    </source>
</evidence>
<dbReference type="GO" id="GO:0015297">
    <property type="term" value="F:antiporter activity"/>
    <property type="evidence" value="ECO:0007669"/>
    <property type="project" value="InterPro"/>
</dbReference>
<dbReference type="InterPro" id="IPR038770">
    <property type="entry name" value="Na+/solute_symporter_sf"/>
</dbReference>
<evidence type="ECO:0000256" key="6">
    <source>
        <dbReference type="SAM" id="MobiDB-lite"/>
    </source>
</evidence>